<accession>A0AAV4MA15</accession>
<dbReference type="Proteomes" id="UP001054945">
    <property type="component" value="Unassembled WGS sequence"/>
</dbReference>
<dbReference type="EMBL" id="BPLR01019507">
    <property type="protein sequence ID" value="GIX68607.1"/>
    <property type="molecule type" value="Genomic_DNA"/>
</dbReference>
<comment type="caution">
    <text evidence="1">The sequence shown here is derived from an EMBL/GenBank/DDBJ whole genome shotgun (WGS) entry which is preliminary data.</text>
</comment>
<evidence type="ECO:0000313" key="2">
    <source>
        <dbReference type="Proteomes" id="UP001054945"/>
    </source>
</evidence>
<keyword evidence="2" id="KW-1185">Reference proteome</keyword>
<dbReference type="AlphaFoldDB" id="A0AAV4MA15"/>
<organism evidence="1 2">
    <name type="scientific">Caerostris extrusa</name>
    <name type="common">Bark spider</name>
    <name type="synonym">Caerostris bankana</name>
    <dbReference type="NCBI Taxonomy" id="172846"/>
    <lineage>
        <taxon>Eukaryota</taxon>
        <taxon>Metazoa</taxon>
        <taxon>Ecdysozoa</taxon>
        <taxon>Arthropoda</taxon>
        <taxon>Chelicerata</taxon>
        <taxon>Arachnida</taxon>
        <taxon>Araneae</taxon>
        <taxon>Araneomorphae</taxon>
        <taxon>Entelegynae</taxon>
        <taxon>Araneoidea</taxon>
        <taxon>Araneidae</taxon>
        <taxon>Caerostris</taxon>
    </lineage>
</organism>
<name>A0AAV4MA15_CAEEX</name>
<sequence length="82" mass="9660">MKPTMLSPRALSRHQYPFPQTFYDRAHCVTPVNREYCLVDPVLPKCLGNSGWRSFTDDIWIPEPARVFLKDYFPTEDLTRLN</sequence>
<evidence type="ECO:0000313" key="1">
    <source>
        <dbReference type="EMBL" id="GIX68607.1"/>
    </source>
</evidence>
<protein>
    <submittedName>
        <fullName evidence="1">Uncharacterized protein</fullName>
    </submittedName>
</protein>
<reference evidence="1 2" key="1">
    <citation type="submission" date="2021-06" db="EMBL/GenBank/DDBJ databases">
        <title>Caerostris extrusa draft genome.</title>
        <authorList>
            <person name="Kono N."/>
            <person name="Arakawa K."/>
        </authorList>
    </citation>
    <scope>NUCLEOTIDE SEQUENCE [LARGE SCALE GENOMIC DNA]</scope>
</reference>
<gene>
    <name evidence="1" type="ORF">CEXT_345981</name>
</gene>
<proteinExistence type="predicted"/>